<comment type="caution">
    <text evidence="2">The sequence shown here is derived from an EMBL/GenBank/DDBJ whole genome shotgun (WGS) entry which is preliminary data.</text>
</comment>
<gene>
    <name evidence="2" type="ORF">F4561_000607</name>
</gene>
<proteinExistence type="predicted"/>
<name>A0A7W7W0D1_9ACTN</name>
<feature type="transmembrane region" description="Helical" evidence="1">
    <location>
        <begin position="12"/>
        <end position="32"/>
    </location>
</feature>
<protein>
    <recommendedName>
        <fullName evidence="4">DUF4245 domain-containing protein</fullName>
    </recommendedName>
</protein>
<dbReference type="Pfam" id="PF14030">
    <property type="entry name" value="DUF4245"/>
    <property type="match status" value="1"/>
</dbReference>
<accession>A0A7W7W0D1</accession>
<keyword evidence="3" id="KW-1185">Reference proteome</keyword>
<reference evidence="2 3" key="1">
    <citation type="submission" date="2020-08" db="EMBL/GenBank/DDBJ databases">
        <title>Sequencing the genomes of 1000 actinobacteria strains.</title>
        <authorList>
            <person name="Klenk H.-P."/>
        </authorList>
    </citation>
    <scope>NUCLEOTIDE SEQUENCE [LARGE SCALE GENOMIC DNA]</scope>
    <source>
        <strain evidence="2 3">DSM 102030</strain>
    </source>
</reference>
<keyword evidence="1" id="KW-0812">Transmembrane</keyword>
<dbReference type="Proteomes" id="UP000523007">
    <property type="component" value="Unassembled WGS sequence"/>
</dbReference>
<keyword evidence="1" id="KW-0472">Membrane</keyword>
<sequence>MSNYSRADATFGAYAAALGLLVAVLLVMAFVVSARNEEHIPRVDYGSDAQELSRTAEYTVLVPEDLPEGWVPTSSRLDAEDGQESGGAAPAAWTLGFATPEDMHARVSMSDAEPERFVARTTEHGDPDGESEIGDATWERYLNEGEEQRSLVRADEGGATVVVTGSADYKELETLAGSLRPRE</sequence>
<evidence type="ECO:0008006" key="4">
    <source>
        <dbReference type="Google" id="ProtNLM"/>
    </source>
</evidence>
<evidence type="ECO:0000313" key="2">
    <source>
        <dbReference type="EMBL" id="MBB4929787.1"/>
    </source>
</evidence>
<dbReference type="InterPro" id="IPR025339">
    <property type="entry name" value="DUF4245"/>
</dbReference>
<dbReference type="AlphaFoldDB" id="A0A7W7W0D1"/>
<keyword evidence="1" id="KW-1133">Transmembrane helix</keyword>
<organism evidence="2 3">
    <name type="scientific">Lipingzhangella halophila</name>
    <dbReference type="NCBI Taxonomy" id="1783352"/>
    <lineage>
        <taxon>Bacteria</taxon>
        <taxon>Bacillati</taxon>
        <taxon>Actinomycetota</taxon>
        <taxon>Actinomycetes</taxon>
        <taxon>Streptosporangiales</taxon>
        <taxon>Nocardiopsidaceae</taxon>
        <taxon>Lipingzhangella</taxon>
    </lineage>
</organism>
<evidence type="ECO:0000313" key="3">
    <source>
        <dbReference type="Proteomes" id="UP000523007"/>
    </source>
</evidence>
<dbReference type="RefSeq" id="WP_184574529.1">
    <property type="nucleotide sequence ID" value="NZ_JACHJT010000001.1"/>
</dbReference>
<dbReference type="EMBL" id="JACHJT010000001">
    <property type="protein sequence ID" value="MBB4929787.1"/>
    <property type="molecule type" value="Genomic_DNA"/>
</dbReference>
<evidence type="ECO:0000256" key="1">
    <source>
        <dbReference type="SAM" id="Phobius"/>
    </source>
</evidence>